<dbReference type="Proteomes" id="UP000265816">
    <property type="component" value="Unassembled WGS sequence"/>
</dbReference>
<keyword evidence="4" id="KW-0808">Transferase</keyword>
<evidence type="ECO:0000256" key="5">
    <source>
        <dbReference type="ARBA" id="ARBA00022741"/>
    </source>
</evidence>
<dbReference type="SUPFAM" id="SSF55785">
    <property type="entry name" value="PYP-like sensor domain (PAS domain)"/>
    <property type="match status" value="1"/>
</dbReference>
<dbReference type="Pfam" id="PF02518">
    <property type="entry name" value="HATPase_c"/>
    <property type="match status" value="1"/>
</dbReference>
<evidence type="ECO:0000256" key="4">
    <source>
        <dbReference type="ARBA" id="ARBA00022679"/>
    </source>
</evidence>
<dbReference type="InterPro" id="IPR035965">
    <property type="entry name" value="PAS-like_dom_sf"/>
</dbReference>
<evidence type="ECO:0000256" key="2">
    <source>
        <dbReference type="ARBA" id="ARBA00012438"/>
    </source>
</evidence>
<reference evidence="10 11" key="1">
    <citation type="submission" date="2018-08" db="EMBL/GenBank/DDBJ databases">
        <title>Bacillus jemisoniae sp. nov., Bacillus chryseoplanitiae sp. nov., Bacillus resnikiae sp. nov., and Bacillus frankliniae sp. nov., isolated from Viking spacecraft and associated surfaces.</title>
        <authorList>
            <person name="Seuylemezian A."/>
            <person name="Vaishampayan P."/>
        </authorList>
    </citation>
    <scope>NUCLEOTIDE SEQUENCE [LARGE SCALE GENOMIC DNA]</scope>
    <source>
        <strain evidence="10 11">JJ-247</strain>
    </source>
</reference>
<dbReference type="PRINTS" id="PR00344">
    <property type="entry name" value="BCTRLSENSOR"/>
</dbReference>
<dbReference type="Gene3D" id="3.30.565.10">
    <property type="entry name" value="Histidine kinase-like ATPase, C-terminal domain"/>
    <property type="match status" value="1"/>
</dbReference>
<dbReference type="InterPro" id="IPR003594">
    <property type="entry name" value="HATPase_dom"/>
</dbReference>
<sequence length="365" mass="41050">MAGIVVNKVADRINCKSLSGNFFPEDHIKSLMFKLVKQDGNFVYKGAWGDIHPTFGVNVSDIAGRRLQDIFSEEVVRQKLPFYEKCWEGEEVKYSGMLEQFSFLVFLVPVKDNGCVTEISGTVMDITNLKKNEDKLFNSEKLALVGQLAAGIAHEIRNPLTSLMGFTKILLELNKDQQLTGQYLGIMQSELERIRNIVNEYMQLAKPQIVAGEWESVCLELLIRDVLRLEETQALMKSIEFDVHIEAGMPPIRGKANKLKQVFINLIQNAIESMERGTIKITLSRYQEEMVKVSIADKGCGIPEEKLSNLFTPFYTTKANGTGLGLSVCKKIIDDHQGRIEIRSMENGGTIASVMLPIQHDNEQS</sequence>
<evidence type="ECO:0000259" key="9">
    <source>
        <dbReference type="PROSITE" id="PS50109"/>
    </source>
</evidence>
<evidence type="ECO:0000256" key="1">
    <source>
        <dbReference type="ARBA" id="ARBA00000085"/>
    </source>
</evidence>
<dbReference type="OrthoDB" id="9815750at2"/>
<keyword evidence="6" id="KW-0418">Kinase</keyword>
<dbReference type="Gene3D" id="1.10.287.130">
    <property type="match status" value="1"/>
</dbReference>
<feature type="domain" description="Histidine kinase" evidence="9">
    <location>
        <begin position="151"/>
        <end position="360"/>
    </location>
</feature>
<dbReference type="EC" id="2.7.13.3" evidence="2"/>
<keyword evidence="11" id="KW-1185">Reference proteome</keyword>
<keyword evidence="8" id="KW-0902">Two-component regulatory system</keyword>
<dbReference type="InterPro" id="IPR036097">
    <property type="entry name" value="HisK_dim/P_sf"/>
</dbReference>
<evidence type="ECO:0000313" key="11">
    <source>
        <dbReference type="Proteomes" id="UP000265816"/>
    </source>
</evidence>
<dbReference type="CDD" id="cd00075">
    <property type="entry name" value="HATPase"/>
    <property type="match status" value="1"/>
</dbReference>
<evidence type="ECO:0000256" key="7">
    <source>
        <dbReference type="ARBA" id="ARBA00022840"/>
    </source>
</evidence>
<evidence type="ECO:0000256" key="3">
    <source>
        <dbReference type="ARBA" id="ARBA00022553"/>
    </source>
</evidence>
<dbReference type="InterPro" id="IPR004358">
    <property type="entry name" value="Sig_transdc_His_kin-like_C"/>
</dbReference>
<dbReference type="PANTHER" id="PTHR43065:SF10">
    <property type="entry name" value="PEROXIDE STRESS-ACTIVATED HISTIDINE KINASE MAK3"/>
    <property type="match status" value="1"/>
</dbReference>
<evidence type="ECO:0000256" key="6">
    <source>
        <dbReference type="ARBA" id="ARBA00022777"/>
    </source>
</evidence>
<dbReference type="EMBL" id="QWVT01000013">
    <property type="protein sequence ID" value="RID86281.1"/>
    <property type="molecule type" value="Genomic_DNA"/>
</dbReference>
<dbReference type="CDD" id="cd00082">
    <property type="entry name" value="HisKA"/>
    <property type="match status" value="1"/>
</dbReference>
<dbReference type="Gene3D" id="3.30.450.20">
    <property type="entry name" value="PAS domain"/>
    <property type="match status" value="1"/>
</dbReference>
<dbReference type="Pfam" id="PF00512">
    <property type="entry name" value="HisKA"/>
    <property type="match status" value="1"/>
</dbReference>
<accession>A0A398B9Y5</accession>
<dbReference type="PROSITE" id="PS50109">
    <property type="entry name" value="HIS_KIN"/>
    <property type="match status" value="1"/>
</dbReference>
<dbReference type="PANTHER" id="PTHR43065">
    <property type="entry name" value="SENSOR HISTIDINE KINASE"/>
    <property type="match status" value="1"/>
</dbReference>
<comment type="caution">
    <text evidence="10">The sequence shown here is derived from an EMBL/GenBank/DDBJ whole genome shotgun (WGS) entry which is preliminary data.</text>
</comment>
<evidence type="ECO:0000313" key="10">
    <source>
        <dbReference type="EMBL" id="RID86281.1"/>
    </source>
</evidence>
<protein>
    <recommendedName>
        <fullName evidence="2">histidine kinase</fullName>
        <ecNumber evidence="2">2.7.13.3</ecNumber>
    </recommendedName>
</protein>
<dbReference type="SUPFAM" id="SSF55874">
    <property type="entry name" value="ATPase domain of HSP90 chaperone/DNA topoisomerase II/histidine kinase"/>
    <property type="match status" value="1"/>
</dbReference>
<organism evidence="10 11">
    <name type="scientific">Mesobacillus zeae</name>
    <dbReference type="NCBI Taxonomy" id="1917180"/>
    <lineage>
        <taxon>Bacteria</taxon>
        <taxon>Bacillati</taxon>
        <taxon>Bacillota</taxon>
        <taxon>Bacilli</taxon>
        <taxon>Bacillales</taxon>
        <taxon>Bacillaceae</taxon>
        <taxon>Mesobacillus</taxon>
    </lineage>
</organism>
<evidence type="ECO:0000256" key="8">
    <source>
        <dbReference type="ARBA" id="ARBA00023012"/>
    </source>
</evidence>
<dbReference type="InterPro" id="IPR036890">
    <property type="entry name" value="HATPase_C_sf"/>
</dbReference>
<keyword evidence="7" id="KW-0067">ATP-binding</keyword>
<keyword evidence="5" id="KW-0547">Nucleotide-binding</keyword>
<gene>
    <name evidence="10" type="ORF">D1970_07075</name>
</gene>
<dbReference type="InterPro" id="IPR003661">
    <property type="entry name" value="HisK_dim/P_dom"/>
</dbReference>
<dbReference type="SUPFAM" id="SSF47384">
    <property type="entry name" value="Homodimeric domain of signal transducing histidine kinase"/>
    <property type="match status" value="1"/>
</dbReference>
<dbReference type="AlphaFoldDB" id="A0A398B9Y5"/>
<dbReference type="SMART" id="SM00387">
    <property type="entry name" value="HATPase_c"/>
    <property type="match status" value="1"/>
</dbReference>
<dbReference type="GO" id="GO:0000155">
    <property type="term" value="F:phosphorelay sensor kinase activity"/>
    <property type="evidence" value="ECO:0007669"/>
    <property type="project" value="InterPro"/>
</dbReference>
<comment type="catalytic activity">
    <reaction evidence="1">
        <text>ATP + protein L-histidine = ADP + protein N-phospho-L-histidine.</text>
        <dbReference type="EC" id="2.7.13.3"/>
    </reaction>
</comment>
<keyword evidence="3" id="KW-0597">Phosphoprotein</keyword>
<dbReference type="SMART" id="SM00388">
    <property type="entry name" value="HisKA"/>
    <property type="match status" value="1"/>
</dbReference>
<proteinExistence type="predicted"/>
<dbReference type="GO" id="GO:0005524">
    <property type="term" value="F:ATP binding"/>
    <property type="evidence" value="ECO:0007669"/>
    <property type="project" value="UniProtKB-KW"/>
</dbReference>
<name>A0A398B9Y5_9BACI</name>
<dbReference type="InterPro" id="IPR005467">
    <property type="entry name" value="His_kinase_dom"/>
</dbReference>